<reference evidence="7 9" key="2">
    <citation type="submission" date="2020-08" db="EMBL/GenBank/DDBJ databases">
        <authorList>
            <person name="Liu G."/>
            <person name="Sun C."/>
        </authorList>
    </citation>
    <scope>NUCLEOTIDE SEQUENCE [LARGE SCALE GENOMIC DNA]</scope>
    <source>
        <strain evidence="7 9">OT19</strain>
    </source>
</reference>
<sequence>MATRRLPPLRSLEAFVRIVRLGSAKAAAAELALSPSALSRRVTALEDYTGRKLFNRGHQTMKLTEDGQALFDAVAPALDELAEQVGRQMADNKIMRLRLNVLPLFGEQRLMPRLPELRQLYPALHIDIDSSPNPMARLGESIDAAIVIADQIDPRLHAVRLDQNKVHAIASRKTVDELGDVPDPARLEAMNYLVHSDMDLSFNAWRQAVGIDSRREPLVDHFDSGALILEGAAQGLGIAIMHGDHLTRARDERLARLFPELEIESPYSFWFVCRPKALETRPVRIFHDWLQSAKL</sequence>
<dbReference type="Pfam" id="PF00126">
    <property type="entry name" value="HTH_1"/>
    <property type="match status" value="1"/>
</dbReference>
<dbReference type="InterPro" id="IPR005119">
    <property type="entry name" value="LysR_subst-bd"/>
</dbReference>
<keyword evidence="2" id="KW-0805">Transcription regulation</keyword>
<dbReference type="PROSITE" id="PS50931">
    <property type="entry name" value="HTH_LYSR"/>
    <property type="match status" value="1"/>
</dbReference>
<evidence type="ECO:0000256" key="1">
    <source>
        <dbReference type="ARBA" id="ARBA00009437"/>
    </source>
</evidence>
<evidence type="ECO:0000313" key="6">
    <source>
        <dbReference type="EMBL" id="ARU16513.1"/>
    </source>
</evidence>
<name>A0A1Z1FCS0_9SPHN</name>
<evidence type="ECO:0000313" key="7">
    <source>
        <dbReference type="EMBL" id="QNE06073.1"/>
    </source>
</evidence>
<accession>A0A1Z1FCS0</accession>
<dbReference type="Gene3D" id="1.10.10.10">
    <property type="entry name" value="Winged helix-like DNA-binding domain superfamily/Winged helix DNA-binding domain"/>
    <property type="match status" value="1"/>
</dbReference>
<dbReference type="Gene3D" id="3.40.190.10">
    <property type="entry name" value="Periplasmic binding protein-like II"/>
    <property type="match status" value="2"/>
</dbReference>
<dbReference type="AlphaFoldDB" id="A0A1Z1FCS0"/>
<feature type="domain" description="HTH lysR-type" evidence="5">
    <location>
        <begin position="7"/>
        <end position="64"/>
    </location>
</feature>
<dbReference type="OrthoDB" id="9794694at2"/>
<comment type="similarity">
    <text evidence="1">Belongs to the LysR transcriptional regulatory family.</text>
</comment>
<dbReference type="SUPFAM" id="SSF46785">
    <property type="entry name" value="Winged helix' DNA-binding domain"/>
    <property type="match status" value="1"/>
</dbReference>
<dbReference type="InterPro" id="IPR000847">
    <property type="entry name" value="LysR_HTH_N"/>
</dbReference>
<dbReference type="PANTHER" id="PTHR30537">
    <property type="entry name" value="HTH-TYPE TRANSCRIPTIONAL REGULATOR"/>
    <property type="match status" value="1"/>
</dbReference>
<dbReference type="EMBL" id="CP019602">
    <property type="protein sequence ID" value="ARU16513.1"/>
    <property type="molecule type" value="Genomic_DNA"/>
</dbReference>
<evidence type="ECO:0000313" key="8">
    <source>
        <dbReference type="Proteomes" id="UP000195807"/>
    </source>
</evidence>
<keyword evidence="3" id="KW-0238">DNA-binding</keyword>
<evidence type="ECO:0000256" key="4">
    <source>
        <dbReference type="ARBA" id="ARBA00023163"/>
    </source>
</evidence>
<evidence type="ECO:0000256" key="2">
    <source>
        <dbReference type="ARBA" id="ARBA00023015"/>
    </source>
</evidence>
<dbReference type="Pfam" id="PF03466">
    <property type="entry name" value="LysR_substrate"/>
    <property type="match status" value="1"/>
</dbReference>
<protein>
    <submittedName>
        <fullName evidence="6">LysR family transcriptional regulator</fullName>
    </submittedName>
</protein>
<dbReference type="GO" id="GO:0003677">
    <property type="term" value="F:DNA binding"/>
    <property type="evidence" value="ECO:0007669"/>
    <property type="project" value="UniProtKB-KW"/>
</dbReference>
<dbReference type="GO" id="GO:0003700">
    <property type="term" value="F:DNA-binding transcription factor activity"/>
    <property type="evidence" value="ECO:0007669"/>
    <property type="project" value="InterPro"/>
</dbReference>
<keyword evidence="8" id="KW-1185">Reference proteome</keyword>
<gene>
    <name evidence="6" type="ORF">A9D14_10335</name>
    <name evidence="7" type="ORF">H4O24_05410</name>
</gene>
<evidence type="ECO:0000256" key="3">
    <source>
        <dbReference type="ARBA" id="ARBA00023125"/>
    </source>
</evidence>
<dbReference type="KEGG" id="cman:A9D14_10335"/>
<evidence type="ECO:0000259" key="5">
    <source>
        <dbReference type="PROSITE" id="PS50931"/>
    </source>
</evidence>
<dbReference type="InterPro" id="IPR058163">
    <property type="entry name" value="LysR-type_TF_proteobact-type"/>
</dbReference>
<dbReference type="STRING" id="450378.GCA_001661675_02083"/>
<evidence type="ECO:0000313" key="9">
    <source>
        <dbReference type="Proteomes" id="UP000515297"/>
    </source>
</evidence>
<dbReference type="EMBL" id="CP060052">
    <property type="protein sequence ID" value="QNE06073.1"/>
    <property type="molecule type" value="Genomic_DNA"/>
</dbReference>
<dbReference type="SUPFAM" id="SSF53850">
    <property type="entry name" value="Periplasmic binding protein-like II"/>
    <property type="match status" value="1"/>
</dbReference>
<dbReference type="Proteomes" id="UP000515297">
    <property type="component" value="Chromosome"/>
</dbReference>
<dbReference type="Proteomes" id="UP000195807">
    <property type="component" value="Chromosome"/>
</dbReference>
<dbReference type="PANTHER" id="PTHR30537:SF5">
    <property type="entry name" value="HTH-TYPE TRANSCRIPTIONAL ACTIVATOR TTDR-RELATED"/>
    <property type="match status" value="1"/>
</dbReference>
<proteinExistence type="inferred from homology"/>
<organism evidence="6 8">
    <name type="scientific">Croceicoccus marinus</name>
    <dbReference type="NCBI Taxonomy" id="450378"/>
    <lineage>
        <taxon>Bacteria</taxon>
        <taxon>Pseudomonadati</taxon>
        <taxon>Pseudomonadota</taxon>
        <taxon>Alphaproteobacteria</taxon>
        <taxon>Sphingomonadales</taxon>
        <taxon>Erythrobacteraceae</taxon>
        <taxon>Croceicoccus</taxon>
    </lineage>
</organism>
<dbReference type="InterPro" id="IPR036388">
    <property type="entry name" value="WH-like_DNA-bd_sf"/>
</dbReference>
<keyword evidence="4" id="KW-0804">Transcription</keyword>
<reference evidence="6 8" key="1">
    <citation type="submission" date="2017-01" db="EMBL/GenBank/DDBJ databases">
        <title>Complete genome sequence of esterase-producing bacterium Croceicoccus marinus E4A9.</title>
        <authorList>
            <person name="Wu Y.-H."/>
            <person name="Cheng H."/>
            <person name="Xu L."/>
            <person name="Huo Y.-Y."/>
            <person name="Wang C.-S."/>
            <person name="Xu X.-W."/>
        </authorList>
    </citation>
    <scope>NUCLEOTIDE SEQUENCE [LARGE SCALE GENOMIC DNA]</scope>
    <source>
        <strain evidence="6 8">E4A9</strain>
    </source>
</reference>
<dbReference type="RefSeq" id="WP_083987845.1">
    <property type="nucleotide sequence ID" value="NZ_CP019602.1"/>
</dbReference>
<dbReference type="InterPro" id="IPR036390">
    <property type="entry name" value="WH_DNA-bd_sf"/>
</dbReference>